<sequence>MSTSLKLSSLHCRAKVPISRDHSTQSKEPAWKKQRCVSPDHFLLQKSSSQILTPRFKTEEYSSLSSAENDGLFSSAGAHQGCLSPEDFDRNEEDEIDAILDLFEDYELVSVSKQSKLRDKKRAEVALQEEKVCFSIIKILVHLVQSESRLRGSTANERLHLLNDTKKLLRTAVAGRAGLSLEQSLDRLQKALTAQDLFPPRFVEVPQSMDLATDGEVTPEKAPKELGKIAISFARSFQSYLAKESKSLCRQRRASLTKMAKPNATPEVSDELLLEEEVLKTRAQTIEAMHEIVFLWSHLLQNFEHSALQHEVAIGALGDRRYQENADSLLFDLAYFLSLADEKRT</sequence>
<dbReference type="AlphaFoldDB" id="A0A7S1UZC8"/>
<proteinExistence type="predicted"/>
<name>A0A7S1UZC8_9STRA</name>
<gene>
    <name evidence="1" type="ORF">GOCE00092_LOCUS10193</name>
</gene>
<organism evidence="1">
    <name type="scientific">Grammatophora oceanica</name>
    <dbReference type="NCBI Taxonomy" id="210454"/>
    <lineage>
        <taxon>Eukaryota</taxon>
        <taxon>Sar</taxon>
        <taxon>Stramenopiles</taxon>
        <taxon>Ochrophyta</taxon>
        <taxon>Bacillariophyta</taxon>
        <taxon>Fragilariophyceae</taxon>
        <taxon>Fragilariophycidae</taxon>
        <taxon>Rhabdonematales</taxon>
        <taxon>Grammatophoraceae</taxon>
        <taxon>Grammatophora</taxon>
    </lineage>
</organism>
<dbReference type="EMBL" id="HBGK01020039">
    <property type="protein sequence ID" value="CAD9281283.1"/>
    <property type="molecule type" value="Transcribed_RNA"/>
</dbReference>
<reference evidence="1" key="1">
    <citation type="submission" date="2021-01" db="EMBL/GenBank/DDBJ databases">
        <authorList>
            <person name="Corre E."/>
            <person name="Pelletier E."/>
            <person name="Niang G."/>
            <person name="Scheremetjew M."/>
            <person name="Finn R."/>
            <person name="Kale V."/>
            <person name="Holt S."/>
            <person name="Cochrane G."/>
            <person name="Meng A."/>
            <person name="Brown T."/>
            <person name="Cohen L."/>
        </authorList>
    </citation>
    <scope>NUCLEOTIDE SEQUENCE</scope>
    <source>
        <strain evidence="1">CCMP 410</strain>
    </source>
</reference>
<evidence type="ECO:0000313" key="1">
    <source>
        <dbReference type="EMBL" id="CAD9281283.1"/>
    </source>
</evidence>
<accession>A0A7S1UZC8</accession>
<protein>
    <submittedName>
        <fullName evidence="1">Uncharacterized protein</fullName>
    </submittedName>
</protein>